<accession>W6RWX4</accession>
<evidence type="ECO:0000256" key="1">
    <source>
        <dbReference type="SAM" id="Phobius"/>
    </source>
</evidence>
<proteinExistence type="predicted"/>
<sequence>MDDNSLNKYPKIRFNKTNIRDIIIGTLLLVIVILGGIIVYLVNNNNNDEVLQTVSQFSDTLVKANEEITLRTVMIRAIDNFEEKEPSSVLEEEKLEYLNKIKVFNESGNAEDLNMRSKENLIDREFVINKKLYVTSLEDGKIIFTHYEYERPYILKTENNLVNVYKVDGSGQLKLVRNTDIKLQIRESSDLRPIQEGKAQIKEDSDDNIKNYLHLFIS</sequence>
<feature type="transmembrane region" description="Helical" evidence="1">
    <location>
        <begin position="21"/>
        <end position="42"/>
    </location>
</feature>
<dbReference type="PATRIC" id="fig|1216932.3.peg.2017"/>
<dbReference type="HOGENOM" id="CLU_1265103_0_0_9"/>
<dbReference type="EMBL" id="HG917868">
    <property type="protein sequence ID" value="CDM69176.1"/>
    <property type="molecule type" value="Genomic_DNA"/>
</dbReference>
<dbReference type="AlphaFoldDB" id="W6RWX4"/>
<keyword evidence="1" id="KW-0472">Membrane</keyword>
<protein>
    <submittedName>
        <fullName evidence="2">Uncharacterized protein</fullName>
    </submittedName>
</protein>
<gene>
    <name evidence="2" type="ORF">CM240_2018</name>
</gene>
<keyword evidence="3" id="KW-1185">Reference proteome</keyword>
<evidence type="ECO:0000313" key="2">
    <source>
        <dbReference type="EMBL" id="CDM69176.1"/>
    </source>
</evidence>
<keyword evidence="1" id="KW-0812">Transmembrane</keyword>
<keyword evidence="1" id="KW-1133">Transmembrane helix</keyword>
<organism evidence="2 3">
    <name type="scientific">Clostridium bornimense</name>
    <dbReference type="NCBI Taxonomy" id="1216932"/>
    <lineage>
        <taxon>Bacteria</taxon>
        <taxon>Bacillati</taxon>
        <taxon>Bacillota</taxon>
        <taxon>Clostridia</taxon>
        <taxon>Eubacteriales</taxon>
        <taxon>Clostridiaceae</taxon>
        <taxon>Clostridium</taxon>
    </lineage>
</organism>
<evidence type="ECO:0000313" key="3">
    <source>
        <dbReference type="Proteomes" id="UP000019426"/>
    </source>
</evidence>
<reference evidence="2 3" key="1">
    <citation type="submission" date="2013-11" db="EMBL/GenBank/DDBJ databases">
        <title>Complete genome sequence of Clostridum sp. M2/40.</title>
        <authorList>
            <person name="Wibberg D."/>
            <person name="Puehler A."/>
            <person name="Schlueter A."/>
        </authorList>
    </citation>
    <scope>NUCLEOTIDE SEQUENCE [LARGE SCALE GENOMIC DNA]</scope>
    <source>
        <strain evidence="3">M2/40</strain>
    </source>
</reference>
<dbReference type="RefSeq" id="WP_044038918.1">
    <property type="nucleotide sequence ID" value="NZ_HG917868.1"/>
</dbReference>
<name>W6RWX4_9CLOT</name>
<dbReference type="Proteomes" id="UP000019426">
    <property type="component" value="Chromosome M2/40_rep1"/>
</dbReference>
<dbReference type="KEGG" id="clt:CM240_2018"/>